<dbReference type="RefSeq" id="WP_090195359.1">
    <property type="nucleotide sequence ID" value="NZ_LT629785.1"/>
</dbReference>
<feature type="transmembrane region" description="Helical" evidence="1">
    <location>
        <begin position="80"/>
        <end position="113"/>
    </location>
</feature>
<dbReference type="Proteomes" id="UP000243232">
    <property type="component" value="Chromosome I"/>
</dbReference>
<feature type="transmembrane region" description="Helical" evidence="1">
    <location>
        <begin position="40"/>
        <end position="59"/>
    </location>
</feature>
<keyword evidence="1" id="KW-0812">Transmembrane</keyword>
<proteinExistence type="predicted"/>
<protein>
    <submittedName>
        <fullName evidence="2">Uncharacterized membrane protein</fullName>
    </submittedName>
</protein>
<accession>A0A1H2GJG8</accession>
<reference evidence="3" key="1">
    <citation type="submission" date="2016-10" db="EMBL/GenBank/DDBJ databases">
        <authorList>
            <person name="Varghese N."/>
            <person name="Submissions S."/>
        </authorList>
    </citation>
    <scope>NUCLEOTIDE SEQUENCE [LARGE SCALE GENOMIC DNA]</scope>
    <source>
        <strain evidence="3">DSM 17875</strain>
    </source>
</reference>
<sequence length="132" mass="14571">MQEIQIRNDSPAAGLINLTHIIYGLHAFAIVTGIVGSATIVGSFLGSLPSILAVILNYVKRSETRGTWLESHFSWQIRTFWFALLWVCIAVALALTIIALPLTLCILVGLTLWVIYRIGRGWLALNAQRTVP</sequence>
<feature type="transmembrane region" description="Helical" evidence="1">
    <location>
        <begin position="12"/>
        <end position="34"/>
    </location>
</feature>
<evidence type="ECO:0000256" key="1">
    <source>
        <dbReference type="SAM" id="Phobius"/>
    </source>
</evidence>
<gene>
    <name evidence="2" type="ORF">SAMN05216296_2340</name>
</gene>
<dbReference type="EMBL" id="LT629785">
    <property type="protein sequence ID" value="SDU19684.1"/>
    <property type="molecule type" value="Genomic_DNA"/>
</dbReference>
<organism evidence="2 3">
    <name type="scientific">Pseudomonas pohangensis</name>
    <dbReference type="NCBI Taxonomy" id="364197"/>
    <lineage>
        <taxon>Bacteria</taxon>
        <taxon>Pseudomonadati</taxon>
        <taxon>Pseudomonadota</taxon>
        <taxon>Gammaproteobacteria</taxon>
        <taxon>Pseudomonadales</taxon>
        <taxon>Pseudomonadaceae</taxon>
        <taxon>Pseudomonas</taxon>
    </lineage>
</organism>
<name>A0A1H2GJG8_9PSED</name>
<dbReference type="AlphaFoldDB" id="A0A1H2GJG8"/>
<keyword evidence="1" id="KW-0472">Membrane</keyword>
<dbReference type="STRING" id="364197.SAMN05216296_2340"/>
<evidence type="ECO:0000313" key="2">
    <source>
        <dbReference type="EMBL" id="SDU19684.1"/>
    </source>
</evidence>
<keyword evidence="3" id="KW-1185">Reference proteome</keyword>
<evidence type="ECO:0000313" key="3">
    <source>
        <dbReference type="Proteomes" id="UP000243232"/>
    </source>
</evidence>
<dbReference type="OrthoDB" id="5405464at2"/>
<keyword evidence="1" id="KW-1133">Transmembrane helix</keyword>